<proteinExistence type="predicted"/>
<evidence type="ECO:0000313" key="1">
    <source>
        <dbReference type="EMBL" id="DAE00247.1"/>
    </source>
</evidence>
<accession>A0A8S5NZI7</accession>
<organism evidence="1">
    <name type="scientific">Myoviridae sp. ctLnO19</name>
    <dbReference type="NCBI Taxonomy" id="2825085"/>
    <lineage>
        <taxon>Viruses</taxon>
        <taxon>Duplodnaviria</taxon>
        <taxon>Heunggongvirae</taxon>
        <taxon>Uroviricota</taxon>
        <taxon>Caudoviricetes</taxon>
    </lineage>
</organism>
<sequence>MKKYTSPTTLKRAVGENVFLISKVLSESSLLDELSIRTYNPSTLVKPERGIIAGGCRSEVVNQELGVNHLLADLGHVHRDHHGHVHLAVRFHYLLQSDQVPEALLPEDRGNRNGYHEQVHKTEQEKTELPDSSVYGQPPKFHFFRCA</sequence>
<dbReference type="EMBL" id="BK015301">
    <property type="protein sequence ID" value="DAE00247.1"/>
    <property type="molecule type" value="Genomic_DNA"/>
</dbReference>
<name>A0A8S5NZI7_9CAUD</name>
<reference evidence="1" key="1">
    <citation type="journal article" date="2021" name="Proc. Natl. Acad. Sci. U.S.A.">
        <title>A Catalog of Tens of Thousands of Viruses from Human Metagenomes Reveals Hidden Associations with Chronic Diseases.</title>
        <authorList>
            <person name="Tisza M.J."/>
            <person name="Buck C.B."/>
        </authorList>
    </citation>
    <scope>NUCLEOTIDE SEQUENCE</scope>
    <source>
        <strain evidence="1">CtLnO19</strain>
    </source>
</reference>
<protein>
    <submittedName>
        <fullName evidence="1">Uncharacterized protein</fullName>
    </submittedName>
</protein>